<evidence type="ECO:0000313" key="3">
    <source>
        <dbReference type="EnsemblFungi" id="FOXG_10125P0"/>
    </source>
</evidence>
<dbReference type="GO" id="GO:0005886">
    <property type="term" value="C:plasma membrane"/>
    <property type="evidence" value="ECO:0007669"/>
    <property type="project" value="TreeGrafter"/>
</dbReference>
<dbReference type="STRING" id="426428.A0A0D2Y1I2"/>
<dbReference type="Proteomes" id="UP000002489">
    <property type="component" value="Unassembled WGS sequence"/>
</dbReference>
<evidence type="ECO:0000313" key="4">
    <source>
        <dbReference type="Proteomes" id="UP000002489"/>
    </source>
</evidence>
<feature type="transmembrane region" description="Helical" evidence="2">
    <location>
        <begin position="133"/>
        <end position="153"/>
    </location>
</feature>
<dbReference type="InterPro" id="IPR026030">
    <property type="entry name" value="Pur-cyt_permease_Fcy2/21/22"/>
</dbReference>
<dbReference type="GO" id="GO:0022857">
    <property type="term" value="F:transmembrane transporter activity"/>
    <property type="evidence" value="ECO:0007669"/>
    <property type="project" value="InterPro"/>
</dbReference>
<dbReference type="AlphaFoldDB" id="A0A0D2Y1I2"/>
<dbReference type="EnsemblFungi" id="FOXG_10125T0">
    <property type="protein sequence ID" value="FOXG_10125P0"/>
    <property type="gene ID" value="FOXG_10125"/>
</dbReference>
<sequence>MPKDIDTELGVERKKHAVSIPGTSEPVKSFWQKLVSLGVELRGLEPIPLELRITSIFSHYSQKRPWGFFPDMTALGLQDWYRGRHDAWVRAVTSVGSSNDYLPTADSSHTVLLHPYPRTAPRYETVVKYFNQVISFVGLLGTAIFGIVASVTGGQTLASVNPGTLSIEGGIAIILLVAFFIGFMGYKVLHGFARYAWIPAAFGVVILIGCAGDRLHQQAPSCATGARPWLSLISLTADISFTWGGIIGDYACYMPKKAPRFRLAFYFFPDLVSYSHCL</sequence>
<reference evidence="4" key="1">
    <citation type="journal article" date="2012" name="Mol. Plant Microbe Interact.">
        <title>A highly conserved effector in Fusarium oxysporum is required for full virulence on Arabidopsis.</title>
        <authorList>
            <person name="Thatcher L.F."/>
            <person name="Gardiner D.M."/>
            <person name="Kazan K."/>
            <person name="Manners J."/>
        </authorList>
    </citation>
    <scope>NUCLEOTIDE SEQUENCE [LARGE SCALE GENOMIC DNA]</scope>
    <source>
        <strain evidence="4">Fo5176</strain>
    </source>
</reference>
<dbReference type="PANTHER" id="PTHR31806">
    <property type="entry name" value="PURINE-CYTOSINE PERMEASE FCY2-RELATED"/>
    <property type="match status" value="1"/>
</dbReference>
<accession>A0A0D2Y1I2</accession>
<protein>
    <submittedName>
        <fullName evidence="3">Uncharacterized protein</fullName>
    </submittedName>
</protein>
<reference evidence="3" key="2">
    <citation type="submission" date="2025-08" db="UniProtKB">
        <authorList>
            <consortium name="EnsemblFungi"/>
        </authorList>
    </citation>
    <scope>IDENTIFICATION</scope>
    <source>
        <strain evidence="3">4287 / CBS 123668 / FGSC 9935 / NRRL 34936</strain>
    </source>
</reference>
<dbReference type="Gene3D" id="1.10.4160.10">
    <property type="entry name" value="Hydantoin permease"/>
    <property type="match status" value="1"/>
</dbReference>
<evidence type="ECO:0000256" key="2">
    <source>
        <dbReference type="SAM" id="Phobius"/>
    </source>
</evidence>
<evidence type="ECO:0000256" key="1">
    <source>
        <dbReference type="ARBA" id="ARBA00022448"/>
    </source>
</evidence>
<keyword evidence="2" id="KW-0472">Membrane</keyword>
<keyword evidence="1" id="KW-0813">Transport</keyword>
<feature type="transmembrane region" description="Helical" evidence="2">
    <location>
        <begin position="192"/>
        <end position="211"/>
    </location>
</feature>
<dbReference type="PANTHER" id="PTHR31806:SF5">
    <property type="entry name" value="PURINE-CYTOSINE PERMEASE FCY21"/>
    <property type="match status" value="1"/>
</dbReference>
<feature type="transmembrane region" description="Helical" evidence="2">
    <location>
        <begin position="165"/>
        <end position="186"/>
    </location>
</feature>
<proteinExistence type="predicted"/>
<keyword evidence="2" id="KW-1133">Transmembrane helix</keyword>
<organism evidence="3 4">
    <name type="scientific">Fusarium oxysporum (strain Fo5176)</name>
    <name type="common">Fusarium vascular wilt</name>
    <dbReference type="NCBI Taxonomy" id="660025"/>
    <lineage>
        <taxon>Eukaryota</taxon>
        <taxon>Fungi</taxon>
        <taxon>Dikarya</taxon>
        <taxon>Ascomycota</taxon>
        <taxon>Pezizomycotina</taxon>
        <taxon>Sordariomycetes</taxon>
        <taxon>Hypocreomycetidae</taxon>
        <taxon>Hypocreales</taxon>
        <taxon>Nectriaceae</taxon>
        <taxon>Fusarium</taxon>
        <taxon>Fusarium oxysporum species complex</taxon>
    </lineage>
</organism>
<keyword evidence="2" id="KW-0812">Transmembrane</keyword>
<name>A0A0D2Y1I2_FUSOF</name>